<accession>A4RZS9</accession>
<dbReference type="Gramene" id="ABO97144">
    <property type="protein sequence ID" value="ABO97144"/>
    <property type="gene ID" value="OSTLU_32493"/>
</dbReference>
<dbReference type="AlphaFoldDB" id="A4RZS9"/>
<dbReference type="Proteomes" id="UP000001568">
    <property type="component" value="Chromosome 7"/>
</dbReference>
<keyword evidence="2" id="KW-1185">Reference proteome</keyword>
<dbReference type="OrthoDB" id="514292at2759"/>
<organism evidence="1 2">
    <name type="scientific">Ostreococcus lucimarinus (strain CCE9901)</name>
    <dbReference type="NCBI Taxonomy" id="436017"/>
    <lineage>
        <taxon>Eukaryota</taxon>
        <taxon>Viridiplantae</taxon>
        <taxon>Chlorophyta</taxon>
        <taxon>Mamiellophyceae</taxon>
        <taxon>Mamiellales</taxon>
        <taxon>Bathycoccaceae</taxon>
        <taxon>Ostreococcus</taxon>
    </lineage>
</organism>
<proteinExistence type="predicted"/>
<sequence length="90" mass="10112">MATLEGAKRAHGTRVPTAEAYEPHLSLAYGVDDAMAREWIREEADAYFREEGLSRGIVVSAISLWETDVEDDSCASWRRVATRELRDAKV</sequence>
<protein>
    <submittedName>
        <fullName evidence="1">Uncharacterized protein</fullName>
    </submittedName>
</protein>
<dbReference type="HOGENOM" id="CLU_2444831_0_0_1"/>
<name>A4RZS9_OSTLU</name>
<gene>
    <name evidence="1" type="ORF">OSTLU_32493</name>
</gene>
<dbReference type="GeneID" id="5002677"/>
<reference evidence="1 2" key="1">
    <citation type="journal article" date="2007" name="Proc. Natl. Acad. Sci. U.S.A.">
        <title>The tiny eukaryote Ostreococcus provides genomic insights into the paradox of plankton speciation.</title>
        <authorList>
            <person name="Palenik B."/>
            <person name="Grimwood J."/>
            <person name="Aerts A."/>
            <person name="Rouze P."/>
            <person name="Salamov A."/>
            <person name="Putnam N."/>
            <person name="Dupont C."/>
            <person name="Jorgensen R."/>
            <person name="Derelle E."/>
            <person name="Rombauts S."/>
            <person name="Zhou K."/>
            <person name="Otillar R."/>
            <person name="Merchant S.S."/>
            <person name="Podell S."/>
            <person name="Gaasterland T."/>
            <person name="Napoli C."/>
            <person name="Gendler K."/>
            <person name="Manuell A."/>
            <person name="Tai V."/>
            <person name="Vallon O."/>
            <person name="Piganeau G."/>
            <person name="Jancek S."/>
            <person name="Heijde M."/>
            <person name="Jabbari K."/>
            <person name="Bowler C."/>
            <person name="Lohr M."/>
            <person name="Robbens S."/>
            <person name="Werner G."/>
            <person name="Dubchak I."/>
            <person name="Pazour G.J."/>
            <person name="Ren Q."/>
            <person name="Paulsen I."/>
            <person name="Delwiche C."/>
            <person name="Schmutz J."/>
            <person name="Rokhsar D."/>
            <person name="Van de Peer Y."/>
            <person name="Moreau H."/>
            <person name="Grigoriev I.V."/>
        </authorList>
    </citation>
    <scope>NUCLEOTIDE SEQUENCE [LARGE SCALE GENOMIC DNA]</scope>
    <source>
        <strain evidence="1 2">CCE9901</strain>
    </source>
</reference>
<evidence type="ECO:0000313" key="1">
    <source>
        <dbReference type="EMBL" id="ABO97144.1"/>
    </source>
</evidence>
<dbReference type="STRING" id="436017.A4RZS9"/>
<dbReference type="RefSeq" id="XP_001418851.1">
    <property type="nucleotide sequence ID" value="XM_001418814.1"/>
</dbReference>
<dbReference type="EMBL" id="CP000587">
    <property type="protein sequence ID" value="ABO97144.1"/>
    <property type="molecule type" value="Genomic_DNA"/>
</dbReference>
<dbReference type="KEGG" id="olu:OSTLU_32493"/>
<dbReference type="Gene3D" id="3.90.1140.10">
    <property type="entry name" value="Cyclic phosphodiesterase"/>
    <property type="match status" value="1"/>
</dbReference>
<evidence type="ECO:0000313" key="2">
    <source>
        <dbReference type="Proteomes" id="UP000001568"/>
    </source>
</evidence>